<dbReference type="PANTHER" id="PTHR22849:SF128">
    <property type="entry name" value="U-BOX DOMAIN-CONTAINING PROTEIN"/>
    <property type="match status" value="1"/>
</dbReference>
<dbReference type="InterPro" id="IPR058678">
    <property type="entry name" value="ARM_PUB"/>
</dbReference>
<evidence type="ECO:0000259" key="6">
    <source>
        <dbReference type="PROSITE" id="PS51698"/>
    </source>
</evidence>
<dbReference type="InterPro" id="IPR011989">
    <property type="entry name" value="ARM-like"/>
</dbReference>
<evidence type="ECO:0000256" key="4">
    <source>
        <dbReference type="ARBA" id="ARBA00022786"/>
    </source>
</evidence>
<dbReference type="InterPro" id="IPR003613">
    <property type="entry name" value="Ubox_domain"/>
</dbReference>
<keyword evidence="3 5" id="KW-0808">Transferase</keyword>
<keyword evidence="4 5" id="KW-0833">Ubl conjugation pathway</keyword>
<dbReference type="Gene3D" id="3.30.40.10">
    <property type="entry name" value="Zinc/RING finger domain, C3HC4 (zinc finger)"/>
    <property type="match status" value="1"/>
</dbReference>
<dbReference type="Pfam" id="PF25598">
    <property type="entry name" value="ARM_PUB"/>
    <property type="match status" value="1"/>
</dbReference>
<dbReference type="SUPFAM" id="SSF57850">
    <property type="entry name" value="RING/U-box"/>
    <property type="match status" value="1"/>
</dbReference>
<name>A0A8X8YP59_SALSN</name>
<evidence type="ECO:0000313" key="7">
    <source>
        <dbReference type="EMBL" id="KAG6433128.1"/>
    </source>
</evidence>
<dbReference type="PROSITE" id="PS51698">
    <property type="entry name" value="U_BOX"/>
    <property type="match status" value="1"/>
</dbReference>
<dbReference type="InterPro" id="IPR045185">
    <property type="entry name" value="PUB22/23/24-like"/>
</dbReference>
<dbReference type="AlphaFoldDB" id="A0A8X8YP59"/>
<dbReference type="Proteomes" id="UP000298416">
    <property type="component" value="Unassembled WGS sequence"/>
</dbReference>
<dbReference type="EC" id="2.3.2.27" evidence="5"/>
<comment type="function">
    <text evidence="5">Functions as an E3 ubiquitin ligase.</text>
</comment>
<reference evidence="7" key="2">
    <citation type="submission" date="2020-08" db="EMBL/GenBank/DDBJ databases">
        <title>Plant Genome Project.</title>
        <authorList>
            <person name="Zhang R.-G."/>
        </authorList>
    </citation>
    <scope>NUCLEOTIDE SEQUENCE</scope>
    <source>
        <strain evidence="7">Huo1</strain>
        <tissue evidence="7">Leaf</tissue>
    </source>
</reference>
<evidence type="ECO:0000313" key="8">
    <source>
        <dbReference type="Proteomes" id="UP000298416"/>
    </source>
</evidence>
<dbReference type="GO" id="GO:0061630">
    <property type="term" value="F:ubiquitin protein ligase activity"/>
    <property type="evidence" value="ECO:0007669"/>
    <property type="project" value="UniProtKB-UniRule"/>
</dbReference>
<dbReference type="InterPro" id="IPR016024">
    <property type="entry name" value="ARM-type_fold"/>
</dbReference>
<dbReference type="EMBL" id="PNBA02000002">
    <property type="protein sequence ID" value="KAG6433128.1"/>
    <property type="molecule type" value="Genomic_DNA"/>
</dbReference>
<evidence type="ECO:0000256" key="1">
    <source>
        <dbReference type="ARBA" id="ARBA00000900"/>
    </source>
</evidence>
<dbReference type="Gene3D" id="1.25.10.10">
    <property type="entry name" value="Leucine-rich Repeat Variant"/>
    <property type="match status" value="1"/>
</dbReference>
<comment type="caution">
    <text evidence="7">The sequence shown here is derived from an EMBL/GenBank/DDBJ whole genome shotgun (WGS) entry which is preliminary data.</text>
</comment>
<dbReference type="Pfam" id="PF04564">
    <property type="entry name" value="U-box"/>
    <property type="match status" value="1"/>
</dbReference>
<protein>
    <recommendedName>
        <fullName evidence="5 6">U-box domain-containing protein</fullName>
        <ecNumber evidence="5">2.3.2.27</ecNumber>
    </recommendedName>
    <alternativeName>
        <fullName evidence="5">RING-type E3 ubiquitin transferase PUB</fullName>
    </alternativeName>
</protein>
<dbReference type="SUPFAM" id="SSF48371">
    <property type="entry name" value="ARM repeat"/>
    <property type="match status" value="1"/>
</dbReference>
<feature type="domain" description="U-box" evidence="6">
    <location>
        <begin position="1"/>
        <end position="67"/>
    </location>
</feature>
<dbReference type="PANTHER" id="PTHR22849">
    <property type="entry name" value="WDSAM1 PROTEIN"/>
    <property type="match status" value="1"/>
</dbReference>
<evidence type="ECO:0000256" key="5">
    <source>
        <dbReference type="RuleBase" id="RU369093"/>
    </source>
</evidence>
<dbReference type="GO" id="GO:0016567">
    <property type="term" value="P:protein ubiquitination"/>
    <property type="evidence" value="ECO:0007669"/>
    <property type="project" value="UniProtKB-UniRule"/>
</dbReference>
<comment type="pathway">
    <text evidence="2 5">Protein modification; protein ubiquitination.</text>
</comment>
<dbReference type="SMART" id="SM00504">
    <property type="entry name" value="Ubox"/>
    <property type="match status" value="1"/>
</dbReference>
<keyword evidence="8" id="KW-1185">Reference proteome</keyword>
<sequence>MKDPVTTVTGITYDRESIEQWLSTPENSAAAAVCPVTKLPLSKSAGLTPNHMLRRLIQAWCIANAKSGIDRIPTPKSPLHRSAVLKLIRAAGSRRSGAENLEALRKLDELASDDKNQQCLAEAGAAKSMISYVMRSFDDGDLAGVDLALRILRLVWSPTAEKKQIVEEKPDLFRSILWILNSQLEDSQKTDALILLKNAVEISNSNYLEKLKPDFFKEMVRILRSKSTAAAAKRAVLKILIGSCPAGRNRAKIVEAGAVFEAIEMEIGGTERKTTELVFSLLAQACTCAEGRQEFLRHAGGVGMVAKRLMRVSAATDDRGMCVYESIARYSGTRAVVGEMLTVGGVTKLCMMMQADCDEYLKKKAREILKLHSKVWSNSPCIQLYLLTRYSR</sequence>
<accession>A0A8X8YP59</accession>
<gene>
    <name evidence="7" type="ORF">SASPL_104736</name>
</gene>
<reference evidence="7" key="1">
    <citation type="submission" date="2018-01" db="EMBL/GenBank/DDBJ databases">
        <authorList>
            <person name="Mao J.F."/>
        </authorList>
    </citation>
    <scope>NUCLEOTIDE SEQUENCE</scope>
    <source>
        <strain evidence="7">Huo1</strain>
        <tissue evidence="7">Leaf</tissue>
    </source>
</reference>
<comment type="catalytic activity">
    <reaction evidence="1 5">
        <text>S-ubiquitinyl-[E2 ubiquitin-conjugating enzyme]-L-cysteine + [acceptor protein]-L-lysine = [E2 ubiquitin-conjugating enzyme]-L-cysteine + N(6)-ubiquitinyl-[acceptor protein]-L-lysine.</text>
        <dbReference type="EC" id="2.3.2.27"/>
    </reaction>
</comment>
<evidence type="ECO:0000256" key="3">
    <source>
        <dbReference type="ARBA" id="ARBA00022679"/>
    </source>
</evidence>
<organism evidence="7">
    <name type="scientific">Salvia splendens</name>
    <name type="common">Scarlet sage</name>
    <dbReference type="NCBI Taxonomy" id="180675"/>
    <lineage>
        <taxon>Eukaryota</taxon>
        <taxon>Viridiplantae</taxon>
        <taxon>Streptophyta</taxon>
        <taxon>Embryophyta</taxon>
        <taxon>Tracheophyta</taxon>
        <taxon>Spermatophyta</taxon>
        <taxon>Magnoliopsida</taxon>
        <taxon>eudicotyledons</taxon>
        <taxon>Gunneridae</taxon>
        <taxon>Pentapetalae</taxon>
        <taxon>asterids</taxon>
        <taxon>lamiids</taxon>
        <taxon>Lamiales</taxon>
        <taxon>Lamiaceae</taxon>
        <taxon>Nepetoideae</taxon>
        <taxon>Mentheae</taxon>
        <taxon>Salviinae</taxon>
        <taxon>Salvia</taxon>
        <taxon>Salvia subgen. Calosphace</taxon>
        <taxon>core Calosphace</taxon>
    </lineage>
</organism>
<dbReference type="InterPro" id="IPR013083">
    <property type="entry name" value="Znf_RING/FYVE/PHD"/>
</dbReference>
<evidence type="ECO:0000256" key="2">
    <source>
        <dbReference type="ARBA" id="ARBA00004906"/>
    </source>
</evidence>
<proteinExistence type="predicted"/>